<keyword evidence="1" id="KW-0472">Membrane</keyword>
<reference evidence="3" key="1">
    <citation type="submission" date="2012-11" db="EMBL/GenBank/DDBJ databases">
        <title>The Vampirome: Transcriptome and Proteome Analysis of the Submandibular and Accessory Glands of the Vampire Bat and Vector of Human Rabies, Desmodus rotundus.</title>
        <authorList>
            <person name="Francischetti I.M.B."/>
            <person name="Assumpcao T.C.F."/>
            <person name="Ma D."/>
            <person name="Vicente E.C."/>
            <person name="Ribeiro J.M.C."/>
        </authorList>
    </citation>
    <scope>NUCLEOTIDE SEQUENCE</scope>
    <source>
        <tissue evidence="3">Salivary gland</tissue>
    </source>
</reference>
<evidence type="ECO:0000256" key="1">
    <source>
        <dbReference type="SAM" id="Phobius"/>
    </source>
</evidence>
<keyword evidence="1" id="KW-1133">Transmembrane helix</keyword>
<name>K9IGQ4_DESRO</name>
<keyword evidence="1" id="KW-0812">Transmembrane</keyword>
<evidence type="ECO:0000256" key="2">
    <source>
        <dbReference type="SAM" id="SignalP"/>
    </source>
</evidence>
<evidence type="ECO:0000313" key="3">
    <source>
        <dbReference type="EMBL" id="JAA44952.1"/>
    </source>
</evidence>
<proteinExistence type="evidence at transcript level"/>
<dbReference type="AlphaFoldDB" id="K9IGQ4"/>
<dbReference type="EMBL" id="GABZ01008573">
    <property type="protein sequence ID" value="JAA44952.1"/>
    <property type="molecule type" value="mRNA"/>
</dbReference>
<feature type="transmembrane region" description="Helical" evidence="1">
    <location>
        <begin position="42"/>
        <end position="64"/>
    </location>
</feature>
<sequence>MRTLVLSFSFTTVPPVLASRMTATLCHILGIYYIYHQLRSEIKPLFIFVVDSVVIIFNCCFTSGKPFTLCRYKKNGMDGKYVHSLHLCPQHPQNYEQFKNSDTEKKFTSHFVSS</sequence>
<evidence type="ECO:0008006" key="4">
    <source>
        <dbReference type="Google" id="ProtNLM"/>
    </source>
</evidence>
<organism evidence="3">
    <name type="scientific">Desmodus rotundus</name>
    <name type="common">Vampire bat</name>
    <dbReference type="NCBI Taxonomy" id="9430"/>
    <lineage>
        <taxon>Eukaryota</taxon>
        <taxon>Metazoa</taxon>
        <taxon>Chordata</taxon>
        <taxon>Craniata</taxon>
        <taxon>Vertebrata</taxon>
        <taxon>Euteleostomi</taxon>
        <taxon>Mammalia</taxon>
        <taxon>Eutheria</taxon>
        <taxon>Laurasiatheria</taxon>
        <taxon>Chiroptera</taxon>
        <taxon>Yangochiroptera</taxon>
        <taxon>Phyllostomidae</taxon>
        <taxon>Desmodontinae</taxon>
        <taxon>Desmodus</taxon>
    </lineage>
</organism>
<accession>K9IGQ4</accession>
<feature type="signal peptide" evidence="2">
    <location>
        <begin position="1"/>
        <end position="18"/>
    </location>
</feature>
<keyword evidence="2" id="KW-0732">Signal</keyword>
<feature type="chain" id="PRO_5003930953" description="Secreted protein" evidence="2">
    <location>
        <begin position="19"/>
        <end position="114"/>
    </location>
</feature>
<protein>
    <recommendedName>
        <fullName evidence="4">Secreted protein</fullName>
    </recommendedName>
</protein>